<evidence type="ECO:0000259" key="1">
    <source>
        <dbReference type="Pfam" id="PF12680"/>
    </source>
</evidence>
<dbReference type="InterPro" id="IPR032710">
    <property type="entry name" value="NTF2-like_dom_sf"/>
</dbReference>
<reference evidence="3" key="1">
    <citation type="submission" date="2018-09" db="EMBL/GenBank/DDBJ databases">
        <authorList>
            <person name="Zhu H."/>
        </authorList>
    </citation>
    <scope>NUCLEOTIDE SEQUENCE [LARGE SCALE GENOMIC DNA]</scope>
    <source>
        <strain evidence="3">K1R23-30</strain>
    </source>
</reference>
<dbReference type="InterPro" id="IPR037401">
    <property type="entry name" value="SnoaL-like"/>
</dbReference>
<evidence type="ECO:0000313" key="2">
    <source>
        <dbReference type="EMBL" id="RJF92183.1"/>
    </source>
</evidence>
<dbReference type="RefSeq" id="WP_119772069.1">
    <property type="nucleotide sequence ID" value="NZ_QYUO01000003.1"/>
</dbReference>
<sequence>MMNSQESKQLAMLGYQKFQSGDIQGLLDLYTEDIEWVGLETENIPFSGTYRGKAGVAEFFRVLDEAQQVIRFEPQDFIADGDKVAVTGQATWLVRSTGQTYESPWVHIFTMQDGKVKRFHHFNDTAAATAAYVPSGVAATQQPDTGTSALH</sequence>
<protein>
    <submittedName>
        <fullName evidence="2">Nuclear transport factor 2 family protein</fullName>
    </submittedName>
</protein>
<dbReference type="PANTHER" id="PTHR41252">
    <property type="entry name" value="BLR2505 PROTEIN"/>
    <property type="match status" value="1"/>
</dbReference>
<gene>
    <name evidence="2" type="ORF">D3871_26450</name>
</gene>
<comment type="caution">
    <text evidence="2">The sequence shown here is derived from an EMBL/GenBank/DDBJ whole genome shotgun (WGS) entry which is preliminary data.</text>
</comment>
<proteinExistence type="predicted"/>
<dbReference type="OrthoDB" id="283154at2"/>
<dbReference type="EMBL" id="QYUO01000003">
    <property type="protein sequence ID" value="RJF92183.1"/>
    <property type="molecule type" value="Genomic_DNA"/>
</dbReference>
<keyword evidence="3" id="KW-1185">Reference proteome</keyword>
<dbReference type="SUPFAM" id="SSF54427">
    <property type="entry name" value="NTF2-like"/>
    <property type="match status" value="1"/>
</dbReference>
<dbReference type="Pfam" id="PF12680">
    <property type="entry name" value="SnoaL_2"/>
    <property type="match status" value="1"/>
</dbReference>
<evidence type="ECO:0000313" key="3">
    <source>
        <dbReference type="Proteomes" id="UP000265955"/>
    </source>
</evidence>
<dbReference type="AlphaFoldDB" id="A0A3A3G295"/>
<dbReference type="Gene3D" id="3.10.450.50">
    <property type="match status" value="1"/>
</dbReference>
<name>A0A3A3G295_9BURK</name>
<dbReference type="PANTHER" id="PTHR41252:SF1">
    <property type="entry name" value="BLR2505 PROTEIN"/>
    <property type="match status" value="1"/>
</dbReference>
<accession>A0A3A3G295</accession>
<feature type="domain" description="SnoaL-like" evidence="1">
    <location>
        <begin position="15"/>
        <end position="118"/>
    </location>
</feature>
<dbReference type="Proteomes" id="UP000265955">
    <property type="component" value="Unassembled WGS sequence"/>
</dbReference>
<organism evidence="2 3">
    <name type="scientific">Noviherbaspirillum saxi</name>
    <dbReference type="NCBI Taxonomy" id="2320863"/>
    <lineage>
        <taxon>Bacteria</taxon>
        <taxon>Pseudomonadati</taxon>
        <taxon>Pseudomonadota</taxon>
        <taxon>Betaproteobacteria</taxon>
        <taxon>Burkholderiales</taxon>
        <taxon>Oxalobacteraceae</taxon>
        <taxon>Noviherbaspirillum</taxon>
    </lineage>
</organism>